<dbReference type="EMBL" id="LAZR01001027">
    <property type="protein sequence ID" value="KKN52256.1"/>
    <property type="molecule type" value="Genomic_DNA"/>
</dbReference>
<evidence type="ECO:0000256" key="1">
    <source>
        <dbReference type="SAM" id="MobiDB-lite"/>
    </source>
</evidence>
<evidence type="ECO:0000313" key="2">
    <source>
        <dbReference type="EMBL" id="KKN52256.1"/>
    </source>
</evidence>
<feature type="region of interest" description="Disordered" evidence="1">
    <location>
        <begin position="229"/>
        <end position="248"/>
    </location>
</feature>
<comment type="caution">
    <text evidence="2">The sequence shown here is derived from an EMBL/GenBank/DDBJ whole genome shotgun (WGS) entry which is preliminary data.</text>
</comment>
<accession>A0A0F9TT07</accession>
<protein>
    <submittedName>
        <fullName evidence="2">Uncharacterized protein</fullName>
    </submittedName>
</protein>
<reference evidence="2" key="1">
    <citation type="journal article" date="2015" name="Nature">
        <title>Complex archaea that bridge the gap between prokaryotes and eukaryotes.</title>
        <authorList>
            <person name="Spang A."/>
            <person name="Saw J.H."/>
            <person name="Jorgensen S.L."/>
            <person name="Zaremba-Niedzwiedzka K."/>
            <person name="Martijn J."/>
            <person name="Lind A.E."/>
            <person name="van Eijk R."/>
            <person name="Schleper C."/>
            <person name="Guy L."/>
            <person name="Ettema T.J."/>
        </authorList>
    </citation>
    <scope>NUCLEOTIDE SEQUENCE</scope>
</reference>
<proteinExistence type="predicted"/>
<gene>
    <name evidence="2" type="ORF">LCGC14_0614760</name>
</gene>
<organism evidence="2">
    <name type="scientific">marine sediment metagenome</name>
    <dbReference type="NCBI Taxonomy" id="412755"/>
    <lineage>
        <taxon>unclassified sequences</taxon>
        <taxon>metagenomes</taxon>
        <taxon>ecological metagenomes</taxon>
    </lineage>
</organism>
<sequence>MDTYHNAYQIMSDVRENLNEYSTAYVESTDTSGLYSNSFLLQQINTAQKYITSMLMKYKPEWFLTSSSVAVTSSVITLPGNFGYVKELKDENGYKVEASSIQILPVSGGTGTDNMYYHKGNTFVLNKSGVNKTYTLWYISKPREIHHGKATAGDALSITLATDGKLLADYYNSMTIENRTQAWVDVIDDYTAARVATITETASANDWYGLVPELPEPFHHLIAPRASMTAKAKHPASQENPTKDEVAD</sequence>
<feature type="non-terminal residue" evidence="2">
    <location>
        <position position="248"/>
    </location>
</feature>
<name>A0A0F9TT07_9ZZZZ</name>
<dbReference type="AlphaFoldDB" id="A0A0F9TT07"/>